<evidence type="ECO:0000313" key="3">
    <source>
        <dbReference type="EMBL" id="CAG5105921.1"/>
    </source>
</evidence>
<name>A0ABN7ST94_OIKDI</name>
<dbReference type="Proteomes" id="UP001158576">
    <property type="component" value="Chromosome 1"/>
</dbReference>
<evidence type="ECO:0000313" key="4">
    <source>
        <dbReference type="Proteomes" id="UP001158576"/>
    </source>
</evidence>
<feature type="transmembrane region" description="Helical" evidence="2">
    <location>
        <begin position="33"/>
        <end position="52"/>
    </location>
</feature>
<keyword evidence="2" id="KW-0812">Transmembrane</keyword>
<dbReference type="EMBL" id="OU015566">
    <property type="protein sequence ID" value="CAG5105921.1"/>
    <property type="molecule type" value="Genomic_DNA"/>
</dbReference>
<evidence type="ECO:0000256" key="1">
    <source>
        <dbReference type="SAM" id="MobiDB-lite"/>
    </source>
</evidence>
<sequence>MFPTGPNKDDKRKERPLISFNVLNFSIVIHDPVLAVLFVVLLVVGILALNFFQARARHLLGRARVRFQQVLPSPLENGIRRIFPGLLLPTLPRPEPAIMAAPRQGPMILPTIDEPPTVDEPPQPRQRPRPSQIPRRRARPQEYGRAEIGPPSPEPTRNARPRRSLRKNIFKGDFPGKLADSLNIDNEAVGIIENLLLAETDDELSLHSSSEESDSEESDSEESEPESTWTQGHIVADSGEQYGLVCDASTQTADSGYLSLMEDYPIASHDPVFDTTPEISPIQPRLMRLNATSTDPTPMLIDIPDDVSLGTLFEGMIEPENQDYVTLEELVNQQSTMTPPKSPMLIDIPDGISPLQSEMMDTTACVTPPRKINRNKKARKPRCARRIFPKTPYKKQVETD</sequence>
<gene>
    <name evidence="3" type="ORF">OKIOD_LOCUS11337</name>
</gene>
<proteinExistence type="predicted"/>
<protein>
    <submittedName>
        <fullName evidence="3">Oidioi.mRNA.OKI2018_I69.chr1.g2572.t1.cds</fullName>
    </submittedName>
</protein>
<feature type="compositionally biased region" description="Acidic residues" evidence="1">
    <location>
        <begin position="211"/>
        <end position="225"/>
    </location>
</feature>
<feature type="region of interest" description="Disordered" evidence="1">
    <location>
        <begin position="106"/>
        <end position="164"/>
    </location>
</feature>
<evidence type="ECO:0000256" key="2">
    <source>
        <dbReference type="SAM" id="Phobius"/>
    </source>
</evidence>
<keyword evidence="4" id="KW-1185">Reference proteome</keyword>
<accession>A0ABN7ST94</accession>
<feature type="region of interest" description="Disordered" evidence="1">
    <location>
        <begin position="203"/>
        <end position="230"/>
    </location>
</feature>
<organism evidence="3 4">
    <name type="scientific">Oikopleura dioica</name>
    <name type="common">Tunicate</name>
    <dbReference type="NCBI Taxonomy" id="34765"/>
    <lineage>
        <taxon>Eukaryota</taxon>
        <taxon>Metazoa</taxon>
        <taxon>Chordata</taxon>
        <taxon>Tunicata</taxon>
        <taxon>Appendicularia</taxon>
        <taxon>Copelata</taxon>
        <taxon>Oikopleuridae</taxon>
        <taxon>Oikopleura</taxon>
    </lineage>
</organism>
<keyword evidence="2" id="KW-1133">Transmembrane helix</keyword>
<keyword evidence="2" id="KW-0472">Membrane</keyword>
<reference evidence="3 4" key="1">
    <citation type="submission" date="2021-04" db="EMBL/GenBank/DDBJ databases">
        <authorList>
            <person name="Bliznina A."/>
        </authorList>
    </citation>
    <scope>NUCLEOTIDE SEQUENCE [LARGE SCALE GENOMIC DNA]</scope>
</reference>